<organism evidence="2 3">
    <name type="scientific">Umbelopsis vinacea</name>
    <dbReference type="NCBI Taxonomy" id="44442"/>
    <lineage>
        <taxon>Eukaryota</taxon>
        <taxon>Fungi</taxon>
        <taxon>Fungi incertae sedis</taxon>
        <taxon>Mucoromycota</taxon>
        <taxon>Mucoromycotina</taxon>
        <taxon>Umbelopsidomycetes</taxon>
        <taxon>Umbelopsidales</taxon>
        <taxon>Umbelopsidaceae</taxon>
        <taxon>Umbelopsis</taxon>
    </lineage>
</organism>
<protein>
    <submittedName>
        <fullName evidence="2">Uncharacterized protein</fullName>
    </submittedName>
</protein>
<dbReference type="OrthoDB" id="5579563at2759"/>
<feature type="compositionally biased region" description="Basic and acidic residues" evidence="1">
    <location>
        <begin position="328"/>
        <end position="339"/>
    </location>
</feature>
<comment type="caution">
    <text evidence="2">The sequence shown here is derived from an EMBL/GenBank/DDBJ whole genome shotgun (WGS) entry which is preliminary data.</text>
</comment>
<evidence type="ECO:0000313" key="3">
    <source>
        <dbReference type="Proteomes" id="UP000612746"/>
    </source>
</evidence>
<evidence type="ECO:0000256" key="1">
    <source>
        <dbReference type="SAM" id="MobiDB-lite"/>
    </source>
</evidence>
<accession>A0A8H7PS05</accession>
<feature type="region of interest" description="Disordered" evidence="1">
    <location>
        <begin position="308"/>
        <end position="339"/>
    </location>
</feature>
<keyword evidence="3" id="KW-1185">Reference proteome</keyword>
<reference evidence="2" key="1">
    <citation type="submission" date="2020-12" db="EMBL/GenBank/DDBJ databases">
        <title>Metabolic potential, ecology and presence of endohyphal bacteria is reflected in genomic diversity of Mucoromycotina.</title>
        <authorList>
            <person name="Muszewska A."/>
            <person name="Okrasinska A."/>
            <person name="Steczkiewicz K."/>
            <person name="Drgas O."/>
            <person name="Orlowska M."/>
            <person name="Perlinska-Lenart U."/>
            <person name="Aleksandrzak-Piekarczyk T."/>
            <person name="Szatraj K."/>
            <person name="Zielenkiewicz U."/>
            <person name="Pilsyk S."/>
            <person name="Malc E."/>
            <person name="Mieczkowski P."/>
            <person name="Kruszewska J.S."/>
            <person name="Biernat P."/>
            <person name="Pawlowska J."/>
        </authorList>
    </citation>
    <scope>NUCLEOTIDE SEQUENCE</scope>
    <source>
        <strain evidence="2">WA0000051536</strain>
    </source>
</reference>
<gene>
    <name evidence="2" type="ORF">INT44_006275</name>
</gene>
<dbReference type="Proteomes" id="UP000612746">
    <property type="component" value="Unassembled WGS sequence"/>
</dbReference>
<sequence>MSVLAEDREHERLDNEKEIVEITFGLDLIDGVVHNNELPHLIFSNYELASFIRRGNTNTIMENFTTVDIQKFAEIVKSKPCNHNFFVVHLGPKNYIDHLYMCCNVKTLETFEYSSVTKSRIEKELIDNVDDCFAKWKAEGEALKLTKPAKRVSNFHLVDSEGHPVEENTDYYLQMHDQPNDVLKLNRYRRTIYATYHLNHANKIPVRCSVIDGIHYLTCENYYLQVYDHLGELGFKDTIPEKENRIEFHTTENNTFKTVRWDNDIWLAFQKETFNYSSVTFNRDEAIVRWDKPLELILKRTHSRPSNGIMTSGSYSEKKCISIPGPIKSDDKAVQDRIS</sequence>
<evidence type="ECO:0000313" key="2">
    <source>
        <dbReference type="EMBL" id="KAG2179429.1"/>
    </source>
</evidence>
<name>A0A8H7PS05_9FUNG</name>
<dbReference type="AlphaFoldDB" id="A0A8H7PS05"/>
<proteinExistence type="predicted"/>
<dbReference type="EMBL" id="JAEPRA010000010">
    <property type="protein sequence ID" value="KAG2179429.1"/>
    <property type="molecule type" value="Genomic_DNA"/>
</dbReference>